<evidence type="ECO:0000313" key="3">
    <source>
        <dbReference type="Proteomes" id="UP001235712"/>
    </source>
</evidence>
<evidence type="ECO:0000256" key="1">
    <source>
        <dbReference type="SAM" id="MobiDB-lite"/>
    </source>
</evidence>
<dbReference type="RefSeq" id="WP_307249632.1">
    <property type="nucleotide sequence ID" value="NZ_JAUSQZ010000001.1"/>
</dbReference>
<name>A0ABT9PDK4_9ACTN</name>
<dbReference type="InterPro" id="IPR012674">
    <property type="entry name" value="Calycin"/>
</dbReference>
<organism evidence="2 3">
    <name type="scientific">Kineosporia succinea</name>
    <dbReference type="NCBI Taxonomy" id="84632"/>
    <lineage>
        <taxon>Bacteria</taxon>
        <taxon>Bacillati</taxon>
        <taxon>Actinomycetota</taxon>
        <taxon>Actinomycetes</taxon>
        <taxon>Kineosporiales</taxon>
        <taxon>Kineosporiaceae</taxon>
        <taxon>Kineosporia</taxon>
    </lineage>
</organism>
<dbReference type="Proteomes" id="UP001235712">
    <property type="component" value="Unassembled WGS sequence"/>
</dbReference>
<feature type="region of interest" description="Disordered" evidence="1">
    <location>
        <begin position="1"/>
        <end position="24"/>
    </location>
</feature>
<dbReference type="NCBIfam" id="NF040572">
    <property type="entry name" value="heme_bind_FMP"/>
    <property type="match status" value="1"/>
</dbReference>
<keyword evidence="3" id="KW-1185">Reference proteome</keyword>
<dbReference type="SUPFAM" id="SSF50814">
    <property type="entry name" value="Lipocalins"/>
    <property type="match status" value="1"/>
</dbReference>
<proteinExistence type="predicted"/>
<reference evidence="2 3" key="1">
    <citation type="submission" date="2023-07" db="EMBL/GenBank/DDBJ databases">
        <title>Sequencing the genomes of 1000 actinobacteria strains.</title>
        <authorList>
            <person name="Klenk H.-P."/>
        </authorList>
    </citation>
    <scope>NUCLEOTIDE SEQUENCE [LARGE SCALE GENOMIC DNA]</scope>
    <source>
        <strain evidence="2 3">DSM 44388</strain>
    </source>
</reference>
<dbReference type="EMBL" id="JAUSQZ010000001">
    <property type="protein sequence ID" value="MDP9830566.1"/>
    <property type="molecule type" value="Genomic_DNA"/>
</dbReference>
<sequence>MTTIDTPADPLSHPPHPSLGDPTAALLQPAQIGPLQGVPRQSGYRAVPRQRTVSEELGPLQDLPGIWEGPGFSLIARPDFDADNPDGFFLQLNLLRETIEFTSIGSPVFNRGSLQSDIAMFGVTYLHRVTDAITGEALHIEPGLWLNIPPTTQPQSGPSVARLATVPHGNSACAVGFAEEEDLQDRLPTIPPVNTVPFPVGASTPPPGTISPFPAYDLAQESPFRTSPLPPNITQAVIDDPNTLLRAALRGLDIQHVTRLITNTPAVGGVANIPFITANADNPTLNSVFGIQYVTGPSGREYMQLQYAQTALLNFRGLSWPHVTVGTLVKAF</sequence>
<gene>
    <name evidence="2" type="ORF">J2S57_006315</name>
</gene>
<dbReference type="InterPro" id="IPR047975">
    <property type="entry name" value="Heme_bind_FMP"/>
</dbReference>
<accession>A0ABT9PDK4</accession>
<comment type="caution">
    <text evidence="2">The sequence shown here is derived from an EMBL/GenBank/DDBJ whole genome shotgun (WGS) entry which is preliminary data.</text>
</comment>
<protein>
    <submittedName>
        <fullName evidence="2">Uncharacterized protein</fullName>
    </submittedName>
</protein>
<evidence type="ECO:0000313" key="2">
    <source>
        <dbReference type="EMBL" id="MDP9830566.1"/>
    </source>
</evidence>